<sequence length="72" mass="7808">MMASYLCFVDLQTAAGRKLLSGQPMMKGFSERDPSILSFSLDTRESMPQAVSFQQGINGTNSAKAASDKNED</sequence>
<reference evidence="2 3" key="1">
    <citation type="journal article" date="2024" name="Plant Biotechnol. J.">
        <title>Dendrobium thyrsiflorum genome and its molecular insights into genes involved in important horticultural traits.</title>
        <authorList>
            <person name="Chen B."/>
            <person name="Wang J.Y."/>
            <person name="Zheng P.J."/>
            <person name="Li K.L."/>
            <person name="Liang Y.M."/>
            <person name="Chen X.F."/>
            <person name="Zhang C."/>
            <person name="Zhao X."/>
            <person name="He X."/>
            <person name="Zhang G.Q."/>
            <person name="Liu Z.J."/>
            <person name="Xu Q."/>
        </authorList>
    </citation>
    <scope>NUCLEOTIDE SEQUENCE [LARGE SCALE GENOMIC DNA]</scope>
    <source>
        <strain evidence="2">GZMU011</strain>
    </source>
</reference>
<protein>
    <submittedName>
        <fullName evidence="2">Uncharacterized protein</fullName>
    </submittedName>
</protein>
<dbReference type="Proteomes" id="UP001552299">
    <property type="component" value="Unassembled WGS sequence"/>
</dbReference>
<evidence type="ECO:0000256" key="1">
    <source>
        <dbReference type="SAM" id="MobiDB-lite"/>
    </source>
</evidence>
<evidence type="ECO:0000313" key="2">
    <source>
        <dbReference type="EMBL" id="KAL0928700.1"/>
    </source>
</evidence>
<accession>A0ABD0VW89</accession>
<organism evidence="2 3">
    <name type="scientific">Dendrobium thyrsiflorum</name>
    <name type="common">Pinecone-like raceme dendrobium</name>
    <name type="synonym">Orchid</name>
    <dbReference type="NCBI Taxonomy" id="117978"/>
    <lineage>
        <taxon>Eukaryota</taxon>
        <taxon>Viridiplantae</taxon>
        <taxon>Streptophyta</taxon>
        <taxon>Embryophyta</taxon>
        <taxon>Tracheophyta</taxon>
        <taxon>Spermatophyta</taxon>
        <taxon>Magnoliopsida</taxon>
        <taxon>Liliopsida</taxon>
        <taxon>Asparagales</taxon>
        <taxon>Orchidaceae</taxon>
        <taxon>Epidendroideae</taxon>
        <taxon>Malaxideae</taxon>
        <taxon>Dendrobiinae</taxon>
        <taxon>Dendrobium</taxon>
    </lineage>
</organism>
<keyword evidence="3" id="KW-1185">Reference proteome</keyword>
<name>A0ABD0VW89_DENTH</name>
<dbReference type="EMBL" id="JANQDX010000001">
    <property type="protein sequence ID" value="KAL0928700.1"/>
    <property type="molecule type" value="Genomic_DNA"/>
</dbReference>
<comment type="caution">
    <text evidence="2">The sequence shown here is derived from an EMBL/GenBank/DDBJ whole genome shotgun (WGS) entry which is preliminary data.</text>
</comment>
<proteinExistence type="predicted"/>
<feature type="region of interest" description="Disordered" evidence="1">
    <location>
        <begin position="52"/>
        <end position="72"/>
    </location>
</feature>
<dbReference type="AlphaFoldDB" id="A0ABD0VW89"/>
<evidence type="ECO:0000313" key="3">
    <source>
        <dbReference type="Proteomes" id="UP001552299"/>
    </source>
</evidence>
<gene>
    <name evidence="2" type="ORF">M5K25_000614</name>
</gene>
<feature type="compositionally biased region" description="Polar residues" evidence="1">
    <location>
        <begin position="52"/>
        <end position="64"/>
    </location>
</feature>